<dbReference type="STRING" id="312017.Q231I6"/>
<proteinExistence type="predicted"/>
<dbReference type="Proteomes" id="UP000009168">
    <property type="component" value="Unassembled WGS sequence"/>
</dbReference>
<dbReference type="eggNOG" id="KOG3602">
    <property type="taxonomic scope" value="Eukaryota"/>
</dbReference>
<keyword evidence="1" id="KW-0175">Coiled coil</keyword>
<dbReference type="InterPro" id="IPR036465">
    <property type="entry name" value="vWFA_dom_sf"/>
</dbReference>
<accession>Q231I6</accession>
<dbReference type="OrthoDB" id="427368at2759"/>
<gene>
    <name evidence="3" type="ORF">TTHERM_00429730</name>
</gene>
<dbReference type="SUPFAM" id="SSF140864">
    <property type="entry name" value="TROVE domain-like"/>
    <property type="match status" value="1"/>
</dbReference>
<dbReference type="InterPro" id="IPR052652">
    <property type="entry name" value="Telomerase_Complex_Comp"/>
</dbReference>
<dbReference type="Pfam" id="PF05731">
    <property type="entry name" value="TROVE"/>
    <property type="match status" value="1"/>
</dbReference>
<dbReference type="PANTHER" id="PTHR44791">
    <property type="entry name" value="TELOMERASE PROTEIN COMPONENT 1 TEP1"/>
    <property type="match status" value="1"/>
</dbReference>
<dbReference type="PROSITE" id="PS50988">
    <property type="entry name" value="TROVE"/>
    <property type="match status" value="1"/>
</dbReference>
<dbReference type="GO" id="GO:0000722">
    <property type="term" value="P:telomere maintenance via recombination"/>
    <property type="evidence" value="ECO:0007669"/>
    <property type="project" value="TreeGrafter"/>
</dbReference>
<dbReference type="PANTHER" id="PTHR44791:SF1">
    <property type="entry name" value="TELOMERASE PROTEIN COMPONENT 1"/>
    <property type="match status" value="1"/>
</dbReference>
<dbReference type="GO" id="GO:0070034">
    <property type="term" value="F:telomerase RNA binding"/>
    <property type="evidence" value="ECO:0007669"/>
    <property type="project" value="TreeGrafter"/>
</dbReference>
<dbReference type="RefSeq" id="XP_001011298.2">
    <property type="nucleotide sequence ID" value="XM_001011298.3"/>
</dbReference>
<dbReference type="KEGG" id="tet:TTHERM_00429730"/>
<dbReference type="EMBL" id="GG662532">
    <property type="protein sequence ID" value="EAR91053.2"/>
    <property type="molecule type" value="Genomic_DNA"/>
</dbReference>
<dbReference type="InterPro" id="IPR037214">
    <property type="entry name" value="TROVE_dom_sf"/>
</dbReference>
<dbReference type="GO" id="GO:0005697">
    <property type="term" value="C:telomerase holoenzyme complex"/>
    <property type="evidence" value="ECO:0007669"/>
    <property type="project" value="TreeGrafter"/>
</dbReference>
<evidence type="ECO:0000256" key="1">
    <source>
        <dbReference type="SAM" id="Coils"/>
    </source>
</evidence>
<evidence type="ECO:0000259" key="2">
    <source>
        <dbReference type="PROSITE" id="PS50988"/>
    </source>
</evidence>
<keyword evidence="4" id="KW-1185">Reference proteome</keyword>
<organism evidence="3 4">
    <name type="scientific">Tetrahymena thermophila (strain SB210)</name>
    <dbReference type="NCBI Taxonomy" id="312017"/>
    <lineage>
        <taxon>Eukaryota</taxon>
        <taxon>Sar</taxon>
        <taxon>Alveolata</taxon>
        <taxon>Ciliophora</taxon>
        <taxon>Intramacronucleata</taxon>
        <taxon>Oligohymenophorea</taxon>
        <taxon>Hymenostomatida</taxon>
        <taxon>Tetrahymenina</taxon>
        <taxon>Tetrahymenidae</taxon>
        <taxon>Tetrahymena</taxon>
    </lineage>
</organism>
<name>Q231I6_TETTS</name>
<dbReference type="InterPro" id="IPR008858">
    <property type="entry name" value="TROVE_dom"/>
</dbReference>
<dbReference type="AlphaFoldDB" id="Q231I6"/>
<feature type="domain" description="TROVE" evidence="2">
    <location>
        <begin position="24"/>
        <end position="508"/>
    </location>
</feature>
<evidence type="ECO:0000313" key="4">
    <source>
        <dbReference type="Proteomes" id="UP000009168"/>
    </source>
</evidence>
<reference evidence="4" key="1">
    <citation type="journal article" date="2006" name="PLoS Biol.">
        <title>Macronuclear genome sequence of the ciliate Tetrahymena thermophila, a model eukaryote.</title>
        <authorList>
            <person name="Eisen J.A."/>
            <person name="Coyne R.S."/>
            <person name="Wu M."/>
            <person name="Wu D."/>
            <person name="Thiagarajan M."/>
            <person name="Wortman J.R."/>
            <person name="Badger J.H."/>
            <person name="Ren Q."/>
            <person name="Amedeo P."/>
            <person name="Jones K.M."/>
            <person name="Tallon L.J."/>
            <person name="Delcher A.L."/>
            <person name="Salzberg S.L."/>
            <person name="Silva J.C."/>
            <person name="Haas B.J."/>
            <person name="Majoros W.H."/>
            <person name="Farzad M."/>
            <person name="Carlton J.M."/>
            <person name="Smith R.K. Jr."/>
            <person name="Garg J."/>
            <person name="Pearlman R.E."/>
            <person name="Karrer K.M."/>
            <person name="Sun L."/>
            <person name="Manning G."/>
            <person name="Elde N.C."/>
            <person name="Turkewitz A.P."/>
            <person name="Asai D.J."/>
            <person name="Wilkes D.E."/>
            <person name="Wang Y."/>
            <person name="Cai H."/>
            <person name="Collins K."/>
            <person name="Stewart B.A."/>
            <person name="Lee S.R."/>
            <person name="Wilamowska K."/>
            <person name="Weinberg Z."/>
            <person name="Ruzzo W.L."/>
            <person name="Wloga D."/>
            <person name="Gaertig J."/>
            <person name="Frankel J."/>
            <person name="Tsao C.-C."/>
            <person name="Gorovsky M.A."/>
            <person name="Keeling P.J."/>
            <person name="Waller R.F."/>
            <person name="Patron N.J."/>
            <person name="Cherry J.M."/>
            <person name="Stover N.A."/>
            <person name="Krieger C.J."/>
            <person name="del Toro C."/>
            <person name="Ryder H.F."/>
            <person name="Williamson S.C."/>
            <person name="Barbeau R.A."/>
            <person name="Hamilton E.P."/>
            <person name="Orias E."/>
        </authorList>
    </citation>
    <scope>NUCLEOTIDE SEQUENCE [LARGE SCALE GENOMIC DNA]</scope>
    <source>
        <strain evidence="4">SB210</strain>
    </source>
</reference>
<dbReference type="HOGENOM" id="CLU_025712_0_0_1"/>
<dbReference type="GO" id="GO:0003720">
    <property type="term" value="F:telomerase activity"/>
    <property type="evidence" value="ECO:0007669"/>
    <property type="project" value="TreeGrafter"/>
</dbReference>
<dbReference type="GeneID" id="7846892"/>
<evidence type="ECO:0000313" key="3">
    <source>
        <dbReference type="EMBL" id="EAR91053.2"/>
    </source>
</evidence>
<protein>
    <submittedName>
        <fullName evidence="3">Telomerase component p80</fullName>
    </submittedName>
</protein>
<feature type="coiled-coil region" evidence="1">
    <location>
        <begin position="442"/>
        <end position="469"/>
    </location>
</feature>
<dbReference type="Gene3D" id="3.40.50.410">
    <property type="entry name" value="von Willebrand factor, type A domain"/>
    <property type="match status" value="1"/>
</dbReference>
<sequence length="719" mass="82352">MEIENNQAQQPKAEKLWWELELEMQENQNDIQVRVKIDDPKQYLVNVTAACLLQEGSYYQDKDERRYIITKALLEVAESDPEFICQLAVYIRNELYIRTTTNYIVAFCVVHKNTQPFIEKYFNKAVLLPNDLLEVCEFAQVLYIFDATEFKNLYLDRILSQDIRKELTFRKCLQRCVRSKFSEFNEYQLGKYCTESQRKKTMFRYLSVTNKQKWDQTKKKRKENLLTKLQAIKESEDKSKRETGDIMNVEDAIKALKPAVMKKIAKRQNAMKKHMKAPKIPNSTLESKYLTFKDLIKFCHISEPKERVYKILGKKYPKTEEEYKAAFGDSASAPFNPELAGKRMKIEISKTWENELSAKGNTAEVWDNLISSNQLPYMAMLRNLSNILKAGVSDTTHSIVINKICEPKAVENSKMFPLQFFSAIEAVNEAVTKGFKAKKRENMNLKGQIEAVKEVVEKTDEEKKDMELEQTEEGEFVKVNEGIGKQYINSIELAIKIAVNKNLDEIKGHTAIFSDVSGSMSTSMSGGAKKYGSVRTCLECALVLGLMVKQRCEKSSFYIFSSPSSQCNKCYLEVDLPGDELRPSMQKLLQEKGKLGGGTDFPYECIDEWTKNKTHVDNIVILSDMMIAEGYSDINVRGSSIVNSIKKYKDEVNPNIKIFAVDLEGYGKCLNLGDEFNENNYIKIFGMSDSILKFISAKQGGANMVEVIKNFALQKIGQK</sequence>
<dbReference type="InParanoid" id="Q231I6"/>
<dbReference type="SUPFAM" id="SSF53300">
    <property type="entry name" value="vWA-like"/>
    <property type="match status" value="1"/>
</dbReference>